<organism evidence="1 2">
    <name type="scientific">Candidatus Magnetoglobus multicellularis str. Araruama</name>
    <dbReference type="NCBI Taxonomy" id="890399"/>
    <lineage>
        <taxon>Bacteria</taxon>
        <taxon>Pseudomonadati</taxon>
        <taxon>Thermodesulfobacteriota</taxon>
        <taxon>Desulfobacteria</taxon>
        <taxon>Desulfobacterales</taxon>
        <taxon>Desulfobacteraceae</taxon>
        <taxon>Candidatus Magnetoglobus</taxon>
    </lineage>
</organism>
<name>A0A1V1P2I6_9BACT</name>
<evidence type="ECO:0000313" key="2">
    <source>
        <dbReference type="Proteomes" id="UP000189670"/>
    </source>
</evidence>
<proteinExistence type="predicted"/>
<accession>A0A1V1P2I6</accession>
<evidence type="ECO:0008006" key="3">
    <source>
        <dbReference type="Google" id="ProtNLM"/>
    </source>
</evidence>
<evidence type="ECO:0000313" key="1">
    <source>
        <dbReference type="EMBL" id="ETR69077.1"/>
    </source>
</evidence>
<dbReference type="Proteomes" id="UP000189670">
    <property type="component" value="Unassembled WGS sequence"/>
</dbReference>
<dbReference type="AlphaFoldDB" id="A0A1V1P2I6"/>
<gene>
    <name evidence="1" type="ORF">OMM_04168</name>
</gene>
<reference evidence="2" key="1">
    <citation type="submission" date="2012-11" db="EMBL/GenBank/DDBJ databases">
        <authorList>
            <person name="Lucero-Rivera Y.E."/>
            <person name="Tovar-Ramirez D."/>
        </authorList>
    </citation>
    <scope>NUCLEOTIDE SEQUENCE [LARGE SCALE GENOMIC DNA]</scope>
    <source>
        <strain evidence="2">Araruama</strain>
    </source>
</reference>
<comment type="caution">
    <text evidence="1">The sequence shown here is derived from an EMBL/GenBank/DDBJ whole genome shotgun (WGS) entry which is preliminary data.</text>
</comment>
<dbReference type="EMBL" id="ATBP01000745">
    <property type="protein sequence ID" value="ETR69077.1"/>
    <property type="molecule type" value="Genomic_DNA"/>
</dbReference>
<protein>
    <recommendedName>
        <fullName evidence="3">FixG C-terminal immunoglobulin-like domain-containing protein</fullName>
    </recommendedName>
</protein>
<sequence>MEINLPGIGNELNFRNTIPQKEITIVNRSLEPLSFTVTPIPNSINDAGVPLSIISNADLTNTVFKPFESQTEAIAIEAGESVKLRLAIRQNDIHAPTVSNLLKVADDLGNRFYIPVRAEQY</sequence>